<dbReference type="RefSeq" id="WP_065309906.1">
    <property type="nucleotide sequence ID" value="NZ_LOCQ01000060.1"/>
</dbReference>
<evidence type="ECO:0000256" key="4">
    <source>
        <dbReference type="ARBA" id="ARBA00022833"/>
    </source>
</evidence>
<evidence type="ECO:0000256" key="1">
    <source>
        <dbReference type="ARBA" id="ARBA00022670"/>
    </source>
</evidence>
<keyword evidence="1" id="KW-0645">Protease</keyword>
<evidence type="ECO:0000313" key="8">
    <source>
        <dbReference type="EMBL" id="OBV37695.1"/>
    </source>
</evidence>
<keyword evidence="4" id="KW-0862">Zinc</keyword>
<keyword evidence="3" id="KW-0378">Hydrolase</keyword>
<evidence type="ECO:0000259" key="7">
    <source>
        <dbReference type="Pfam" id="PF14464"/>
    </source>
</evidence>
<protein>
    <submittedName>
        <fullName evidence="8">PRTRC system protein A</fullName>
    </submittedName>
</protein>
<keyword evidence="9" id="KW-1185">Reference proteome</keyword>
<dbReference type="InterPro" id="IPR022499">
    <property type="entry name" value="PRTRC_protein-A"/>
</dbReference>
<dbReference type="Pfam" id="PF14464">
    <property type="entry name" value="Prok-JAB"/>
    <property type="match status" value="1"/>
</dbReference>
<dbReference type="GO" id="GO:0008237">
    <property type="term" value="F:metallopeptidase activity"/>
    <property type="evidence" value="ECO:0007669"/>
    <property type="project" value="UniProtKB-KW"/>
</dbReference>
<organism evidence="8 9">
    <name type="scientific">Janthinobacterium psychrotolerans</name>
    <dbReference type="NCBI Taxonomy" id="1747903"/>
    <lineage>
        <taxon>Bacteria</taxon>
        <taxon>Pseudomonadati</taxon>
        <taxon>Pseudomonadota</taxon>
        <taxon>Betaproteobacteria</taxon>
        <taxon>Burkholderiales</taxon>
        <taxon>Oxalobacteraceae</taxon>
        <taxon>Janthinobacterium</taxon>
    </lineage>
</organism>
<comment type="caution">
    <text evidence="8">The sequence shown here is derived from an EMBL/GenBank/DDBJ whole genome shotgun (WGS) entry which is preliminary data.</text>
</comment>
<proteinExistence type="predicted"/>
<dbReference type="OrthoDB" id="8558084at2"/>
<dbReference type="NCBIfam" id="TIGR03735">
    <property type="entry name" value="PRTRC_A"/>
    <property type="match status" value="1"/>
</dbReference>
<feature type="domain" description="DUF2016" evidence="6">
    <location>
        <begin position="54"/>
        <end position="124"/>
    </location>
</feature>
<evidence type="ECO:0000256" key="2">
    <source>
        <dbReference type="ARBA" id="ARBA00022723"/>
    </source>
</evidence>
<evidence type="ECO:0000256" key="5">
    <source>
        <dbReference type="ARBA" id="ARBA00023049"/>
    </source>
</evidence>
<dbReference type="PATRIC" id="fig|1747903.4.peg.1222"/>
<evidence type="ECO:0000259" key="6">
    <source>
        <dbReference type="Pfam" id="PF09436"/>
    </source>
</evidence>
<sequence length="263" mass="29017">MNGQEITMKFDELLDITKQSFATFLAHTEQAIREERPLLLAVDEEAVDPDKLALDVALVRAAPVAVVPMHSEFQPLEQSGHRFLMARDGMYLEVRRPWLHVIHQLAAQSAVRMPYGAIEAKVEFGFGKIGTSLEELRAFGEIARLKSPIESAASVIWNDETREWAIRYPLPIGEPTTGHIQFQQVLLAEREHLAIDLHSHGQAAAFFSDTDDQDDAGAVKISGVFGNLDQPVPTVAFRLCLLGLFIPITVPAAKIFEAAPATA</sequence>
<dbReference type="Pfam" id="PF09436">
    <property type="entry name" value="DUF2016"/>
    <property type="match status" value="1"/>
</dbReference>
<reference evidence="8 9" key="1">
    <citation type="submission" date="2016-04" db="EMBL/GenBank/DDBJ databases">
        <title>Draft genome sequence of Janthinobacterium psychrotolerans sp. nov., isolated from freshwater sediments in Denmark.</title>
        <authorList>
            <person name="Gong X."/>
            <person name="Skrivergaard S."/>
            <person name="Korsgaard B.S."/>
            <person name="Schreiber L."/>
            <person name="Marshall I.P."/>
            <person name="Finster K."/>
            <person name="Schramm A."/>
        </authorList>
    </citation>
    <scope>NUCLEOTIDE SEQUENCE [LARGE SCALE GENOMIC DNA]</scope>
    <source>
        <strain evidence="8 9">S3-2</strain>
    </source>
</reference>
<dbReference type="EMBL" id="LOCQ01000060">
    <property type="protein sequence ID" value="OBV37695.1"/>
    <property type="molecule type" value="Genomic_DNA"/>
</dbReference>
<evidence type="ECO:0000256" key="3">
    <source>
        <dbReference type="ARBA" id="ARBA00022801"/>
    </source>
</evidence>
<dbReference type="AlphaFoldDB" id="A0A1A7BYZ4"/>
<gene>
    <name evidence="8" type="ORF">ASR47_1003359</name>
</gene>
<keyword evidence="5" id="KW-0482">Metalloprotease</keyword>
<evidence type="ECO:0000313" key="9">
    <source>
        <dbReference type="Proteomes" id="UP000092713"/>
    </source>
</evidence>
<dbReference type="InterPro" id="IPR028090">
    <property type="entry name" value="JAB_dom_prok"/>
</dbReference>
<dbReference type="STRING" id="1747903.ASR47_1003359"/>
<keyword evidence="2" id="KW-0479">Metal-binding</keyword>
<accession>A0A1A7BYZ4</accession>
<dbReference type="InterPro" id="IPR018560">
    <property type="entry name" value="DUF2016"/>
</dbReference>
<dbReference type="GO" id="GO:0006508">
    <property type="term" value="P:proteolysis"/>
    <property type="evidence" value="ECO:0007669"/>
    <property type="project" value="UniProtKB-KW"/>
</dbReference>
<dbReference type="GO" id="GO:0046872">
    <property type="term" value="F:metal ion binding"/>
    <property type="evidence" value="ECO:0007669"/>
    <property type="project" value="UniProtKB-KW"/>
</dbReference>
<feature type="domain" description="JAB" evidence="7">
    <location>
        <begin position="136"/>
        <end position="232"/>
    </location>
</feature>
<dbReference type="Proteomes" id="UP000092713">
    <property type="component" value="Unassembled WGS sequence"/>
</dbReference>
<name>A0A1A7BYZ4_9BURK</name>